<evidence type="ECO:0000313" key="2">
    <source>
        <dbReference type="Proteomes" id="UP000095454"/>
    </source>
</evidence>
<protein>
    <submittedName>
        <fullName evidence="1">Rebeccamycin O-methyltransferase</fullName>
        <ecNumber evidence="1">2.1.1.-</ecNumber>
    </submittedName>
</protein>
<dbReference type="AlphaFoldDB" id="A0A174JG18"/>
<dbReference type="PANTHER" id="PTHR44068:SF1">
    <property type="entry name" value="HYPOTHETICAL LOC100005854"/>
    <property type="match status" value="1"/>
</dbReference>
<dbReference type="PANTHER" id="PTHR44068">
    <property type="entry name" value="ZGC:194242"/>
    <property type="match status" value="1"/>
</dbReference>
<evidence type="ECO:0000313" key="1">
    <source>
        <dbReference type="EMBL" id="CUO97561.1"/>
    </source>
</evidence>
<dbReference type="EC" id="2.1.1.-" evidence="1"/>
<dbReference type="InterPro" id="IPR013216">
    <property type="entry name" value="Methyltransf_11"/>
</dbReference>
<dbReference type="Gene3D" id="3.40.50.150">
    <property type="entry name" value="Vaccinia Virus protein VP39"/>
    <property type="match status" value="1"/>
</dbReference>
<sequence length="201" mass="22553">MSFFENTRKPVGLGGKLMVAMMNLGHSPVARWGLRFLRLAPNAKVLDCGCGGGANIKRLLKKCPHGVVKGVDYSPVSVEKTRKLNRIAIQEGRCAVLQGSVADMVFEDSYFDAATAFETVYFWPDLPRCFREVWRTLKPGGTILICNESNGDTDKDERWTQIIGGMTIYKDIELKACLEQAGFHEVQIHKKKKWLCVTARK</sequence>
<keyword evidence="1" id="KW-0489">Methyltransferase</keyword>
<dbReference type="Proteomes" id="UP000095454">
    <property type="component" value="Unassembled WGS sequence"/>
</dbReference>
<dbReference type="Pfam" id="PF08241">
    <property type="entry name" value="Methyltransf_11"/>
    <property type="match status" value="1"/>
</dbReference>
<dbReference type="CDD" id="cd02440">
    <property type="entry name" value="AdoMet_MTases"/>
    <property type="match status" value="1"/>
</dbReference>
<dbReference type="GO" id="GO:0016126">
    <property type="term" value="P:sterol biosynthetic process"/>
    <property type="evidence" value="ECO:0007669"/>
    <property type="project" value="TreeGrafter"/>
</dbReference>
<dbReference type="EMBL" id="CZAQ01000008">
    <property type="protein sequence ID" value="CUO97561.1"/>
    <property type="molecule type" value="Genomic_DNA"/>
</dbReference>
<dbReference type="InterPro" id="IPR050447">
    <property type="entry name" value="Erg6_SMT_methyltransf"/>
</dbReference>
<proteinExistence type="predicted"/>
<keyword evidence="1" id="KW-0808">Transferase</keyword>
<dbReference type="GO" id="GO:0003838">
    <property type="term" value="F:sterol 24-C-methyltransferase activity"/>
    <property type="evidence" value="ECO:0007669"/>
    <property type="project" value="TreeGrafter"/>
</dbReference>
<gene>
    <name evidence="1" type="primary">rebM</name>
    <name evidence="1" type="ORF">ERS852514_00692</name>
</gene>
<accession>A0A174JG18</accession>
<dbReference type="RefSeq" id="WP_055251058.1">
    <property type="nucleotide sequence ID" value="NZ_CABIXX010000008.1"/>
</dbReference>
<dbReference type="SUPFAM" id="SSF53335">
    <property type="entry name" value="S-adenosyl-L-methionine-dependent methyltransferases"/>
    <property type="match status" value="1"/>
</dbReference>
<name>A0A174JG18_9ACTN</name>
<dbReference type="GO" id="GO:0032259">
    <property type="term" value="P:methylation"/>
    <property type="evidence" value="ECO:0007669"/>
    <property type="project" value="UniProtKB-KW"/>
</dbReference>
<reference evidence="1 2" key="1">
    <citation type="submission" date="2015-09" db="EMBL/GenBank/DDBJ databases">
        <authorList>
            <consortium name="Pathogen Informatics"/>
        </authorList>
    </citation>
    <scope>NUCLEOTIDE SEQUENCE [LARGE SCALE GENOMIC DNA]</scope>
    <source>
        <strain evidence="1 2">2789STDY5834902</strain>
    </source>
</reference>
<organism evidence="1 2">
    <name type="scientific">Collinsella aerofaciens</name>
    <dbReference type="NCBI Taxonomy" id="74426"/>
    <lineage>
        <taxon>Bacteria</taxon>
        <taxon>Bacillati</taxon>
        <taxon>Actinomycetota</taxon>
        <taxon>Coriobacteriia</taxon>
        <taxon>Coriobacteriales</taxon>
        <taxon>Coriobacteriaceae</taxon>
        <taxon>Collinsella</taxon>
    </lineage>
</organism>
<dbReference type="InterPro" id="IPR029063">
    <property type="entry name" value="SAM-dependent_MTases_sf"/>
</dbReference>